<reference evidence="2 3" key="1">
    <citation type="journal article" date="2013" name="Int. J. Syst. Evol. Microbiol.">
        <title>Celerinatantimonas yamalensis sp. nov., a cold-adapted diazotrophic bacterium from a cold permafrost brine.</title>
        <authorList>
            <person name="Shcherbakova V."/>
            <person name="Chuvilskaya N."/>
            <person name="Rivkina E."/>
            <person name="Demidov N."/>
            <person name="Uchaeva V."/>
            <person name="Suetin S."/>
            <person name="Suzina N."/>
            <person name="Gilichinsky D."/>
        </authorList>
    </citation>
    <scope>NUCLEOTIDE SEQUENCE [LARGE SCALE GENOMIC DNA]</scope>
    <source>
        <strain evidence="2 3">C7</strain>
    </source>
</reference>
<keyword evidence="3" id="KW-1185">Reference proteome</keyword>
<dbReference type="InterPro" id="IPR003776">
    <property type="entry name" value="YcaO-like_dom"/>
</dbReference>
<dbReference type="Gene3D" id="3.30.40.250">
    <property type="match status" value="1"/>
</dbReference>
<name>A0ABW9GC34_9GAMM</name>
<dbReference type="Pfam" id="PF02624">
    <property type="entry name" value="YcaO"/>
    <property type="match status" value="1"/>
</dbReference>
<sequence length="585" mass="66283">MTQTYIPGKDAALETSIATMQQRLITLGFDIEEASWLNPVPNVWSVHIRDRSCPACFTNGKGASRDAALASALGEFFERLACNYFFADFYLGSKVAQGEFVHYPNEQWFALSQTRPEGLMNQALWDHYDPDGDLAMSTLVDMQSGNRERGICALPFVRQRDQQTTYIPMNIVGNLFVSNGMSAGNTPTEARTQALSECFERYVKNRIISEAISLPQIPDAVMARYPNIQEAIATLEREGFPIYCFDASLGGQFPVICVTLFNPINGGCFASFGAHPRFEVALERTVTELLQGRSLKDLDIFPTPSMDNDDIADPSNLETHFIDSSGLVSWDLFRVHADYPFTDWNFAGTSEQEFNHLLDKFHTLGADVYIADYSHLETYACRVLVPGYSEVYPVYELAFVNNNRGQTLRECISEWLDSPSNASLALSVINEINHLDLDEFYPLSQILGISVDASSPWATLRIGELLCLLYLALSDHEQAREWAQWTTDFNANAISADRQLRLRFYHALQALLELEQTGRHFNDYQAAFERLYGQHDLNLARAHIQGEKQGYDLLLEHRLTEFTKHQKLLETYQKLQRAKAQYAQQ</sequence>
<protein>
    <submittedName>
        <fullName evidence="2">30S ribosomal protein S12 methylthiotransferase accessory factor YcaO</fullName>
    </submittedName>
</protein>
<dbReference type="Gene3D" id="3.30.160.660">
    <property type="match status" value="1"/>
</dbReference>
<dbReference type="PROSITE" id="PS51664">
    <property type="entry name" value="YCAO"/>
    <property type="match status" value="1"/>
</dbReference>
<dbReference type="NCBIfam" id="NF040716">
    <property type="entry name" value="YcaO_for_S12"/>
    <property type="match status" value="1"/>
</dbReference>
<dbReference type="Proteomes" id="UP001629953">
    <property type="component" value="Unassembled WGS sequence"/>
</dbReference>
<dbReference type="EMBL" id="JBEQCT010000007">
    <property type="protein sequence ID" value="MFM2486261.1"/>
    <property type="molecule type" value="Genomic_DNA"/>
</dbReference>
<comment type="caution">
    <text evidence="2">The sequence shown here is derived from an EMBL/GenBank/DDBJ whole genome shotgun (WGS) entry which is preliminary data.</text>
</comment>
<organism evidence="2 3">
    <name type="scientific">Celerinatantimonas yamalensis</name>
    <dbReference type="NCBI Taxonomy" id="559956"/>
    <lineage>
        <taxon>Bacteria</taxon>
        <taxon>Pseudomonadati</taxon>
        <taxon>Pseudomonadota</taxon>
        <taxon>Gammaproteobacteria</taxon>
        <taxon>Celerinatantimonadaceae</taxon>
        <taxon>Celerinatantimonas</taxon>
    </lineage>
</organism>
<evidence type="ECO:0000313" key="2">
    <source>
        <dbReference type="EMBL" id="MFM2486261.1"/>
    </source>
</evidence>
<gene>
    <name evidence="2" type="primary">ycaO</name>
    <name evidence="2" type="ORF">ABUE30_14525</name>
</gene>
<keyword evidence="2" id="KW-0689">Ribosomal protein</keyword>
<proteinExistence type="predicted"/>
<dbReference type="InterPro" id="IPR041080">
    <property type="entry name" value="YcaO_C"/>
</dbReference>
<feature type="domain" description="YcaO" evidence="1">
    <location>
        <begin position="60"/>
        <end position="438"/>
    </location>
</feature>
<dbReference type="RefSeq" id="WP_408624546.1">
    <property type="nucleotide sequence ID" value="NZ_JBEQCT010000007.1"/>
</dbReference>
<dbReference type="PANTHER" id="PTHR37809:SF1">
    <property type="entry name" value="RIBOSOMAL PROTEIN S12 METHYLTHIOTRANSFERASE ACCESSORY FACTOR YCAO"/>
    <property type="match status" value="1"/>
</dbReference>
<dbReference type="NCBIfam" id="TIGR00702">
    <property type="entry name" value="YcaO-type kinase domain"/>
    <property type="match status" value="1"/>
</dbReference>
<accession>A0ABW9GC34</accession>
<keyword evidence="2" id="KW-0687">Ribonucleoprotein</keyword>
<dbReference type="Pfam" id="PF18381">
    <property type="entry name" value="YcaO_C"/>
    <property type="match status" value="1"/>
</dbReference>
<dbReference type="PANTHER" id="PTHR37809">
    <property type="entry name" value="RIBOSOMAL PROTEIN S12 METHYLTHIOTRANSFERASE ACCESSORY FACTOR YCAO"/>
    <property type="match status" value="1"/>
</dbReference>
<evidence type="ECO:0000313" key="3">
    <source>
        <dbReference type="Proteomes" id="UP001629953"/>
    </source>
</evidence>
<evidence type="ECO:0000259" key="1">
    <source>
        <dbReference type="PROSITE" id="PS51664"/>
    </source>
</evidence>
<dbReference type="GO" id="GO:0005840">
    <property type="term" value="C:ribosome"/>
    <property type="evidence" value="ECO:0007669"/>
    <property type="project" value="UniProtKB-KW"/>
</dbReference>
<dbReference type="Gene3D" id="3.30.1330.230">
    <property type="match status" value="1"/>
</dbReference>